<gene>
    <name evidence="2" type="ORF">POCTA_138.1.T0860163</name>
</gene>
<dbReference type="EMBL" id="CAJJDP010000085">
    <property type="protein sequence ID" value="CAD8185802.1"/>
    <property type="molecule type" value="Genomic_DNA"/>
</dbReference>
<sequence>MNNYQKILQNMSLMALYLQPPQTIKYYIDEKLKELNSGQISSHETEELNEFKKRLVDFWTLHHQNTEQNQSKQSHKLIKMWDLKFEEIQEFQAFKSQFELELMHLCNYQQDQTLREITQKNFIEVVCENKNLQKQLEQLTSSNKLLEGQNKMLEKQIAELKSEIKDLKNQINSNTLFYKESQDLQQAKVDKVKLEQYNQDLQKEIRKLQDEIELDKQHLLQNQVRLLEQKMKTQAEQLVQANAEIKQYTNEIQQLKVKNSKIINCNFESFGIRSIPVFNGVQSYLYVTMYLLELITPLSQILVVNEKVSALLSQFIKYIRKENDQIQSSTATQLQDFIKIQNQNDNKVNDFLFSIIDHLTKEVIKNEKEKSQIASIIQTDDSPIFDMFFFLQRLFPINVEILPNEVPLINSIKYVRYFDTIITPQGEFSKYLNDLIKLEGQENKIDDNEAPDFNFIIFPQILIFNTSELSLQKADIKISLIIPSRSLNPEQVDSQYQLISMIHWIQEGNQVNYWITLCKNKTWVEIKQENAQIVDINSILTFQSPHNDKELLIYEKVKI</sequence>
<feature type="coiled-coil region" evidence="1">
    <location>
        <begin position="129"/>
        <end position="258"/>
    </location>
</feature>
<evidence type="ECO:0000313" key="3">
    <source>
        <dbReference type="Proteomes" id="UP000683925"/>
    </source>
</evidence>
<organism evidence="2 3">
    <name type="scientific">Paramecium octaurelia</name>
    <dbReference type="NCBI Taxonomy" id="43137"/>
    <lineage>
        <taxon>Eukaryota</taxon>
        <taxon>Sar</taxon>
        <taxon>Alveolata</taxon>
        <taxon>Ciliophora</taxon>
        <taxon>Intramacronucleata</taxon>
        <taxon>Oligohymenophorea</taxon>
        <taxon>Peniculida</taxon>
        <taxon>Parameciidae</taxon>
        <taxon>Paramecium</taxon>
    </lineage>
</organism>
<dbReference type="Proteomes" id="UP000683925">
    <property type="component" value="Unassembled WGS sequence"/>
</dbReference>
<keyword evidence="1" id="KW-0175">Coiled coil</keyword>
<evidence type="ECO:0000256" key="1">
    <source>
        <dbReference type="SAM" id="Coils"/>
    </source>
</evidence>
<name>A0A8S1WB52_PAROT</name>
<keyword evidence="3" id="KW-1185">Reference proteome</keyword>
<dbReference type="OMA" id="ITLCKNK"/>
<comment type="caution">
    <text evidence="2">The sequence shown here is derived from an EMBL/GenBank/DDBJ whole genome shotgun (WGS) entry which is preliminary data.</text>
</comment>
<dbReference type="OrthoDB" id="300953at2759"/>
<evidence type="ECO:0000313" key="2">
    <source>
        <dbReference type="EMBL" id="CAD8185802.1"/>
    </source>
</evidence>
<proteinExistence type="predicted"/>
<protein>
    <submittedName>
        <fullName evidence="2">Uncharacterized protein</fullName>
    </submittedName>
</protein>
<dbReference type="AlphaFoldDB" id="A0A8S1WB52"/>
<accession>A0A8S1WB52</accession>
<reference evidence="2" key="1">
    <citation type="submission" date="2021-01" db="EMBL/GenBank/DDBJ databases">
        <authorList>
            <consortium name="Genoscope - CEA"/>
            <person name="William W."/>
        </authorList>
    </citation>
    <scope>NUCLEOTIDE SEQUENCE</scope>
</reference>